<comment type="caution">
    <text evidence="2">The sequence shown here is derived from an EMBL/GenBank/DDBJ whole genome shotgun (WGS) entry which is preliminary data.</text>
</comment>
<protein>
    <submittedName>
        <fullName evidence="2">Uncharacterized protein</fullName>
    </submittedName>
</protein>
<name>A0A2A9FDU8_9PSEU</name>
<dbReference type="Proteomes" id="UP000243542">
    <property type="component" value="Unassembled WGS sequence"/>
</dbReference>
<dbReference type="EMBL" id="PDJK01000002">
    <property type="protein sequence ID" value="PFG48670.1"/>
    <property type="molecule type" value="Genomic_DNA"/>
</dbReference>
<evidence type="ECO:0000256" key="1">
    <source>
        <dbReference type="SAM" id="MobiDB-lite"/>
    </source>
</evidence>
<feature type="region of interest" description="Disordered" evidence="1">
    <location>
        <begin position="120"/>
        <end position="139"/>
    </location>
</feature>
<accession>A0A2A9FDU8</accession>
<reference evidence="2 3" key="1">
    <citation type="submission" date="2017-10" db="EMBL/GenBank/DDBJ databases">
        <title>Sequencing the genomes of 1000 actinobacteria strains.</title>
        <authorList>
            <person name="Klenk H.-P."/>
        </authorList>
    </citation>
    <scope>NUCLEOTIDE SEQUENCE [LARGE SCALE GENOMIC DNA]</scope>
    <source>
        <strain evidence="2 3">DSM 46092</strain>
    </source>
</reference>
<dbReference type="AlphaFoldDB" id="A0A2A9FDU8"/>
<organism evidence="2 3">
    <name type="scientific">Amycolatopsis sulphurea</name>
    <dbReference type="NCBI Taxonomy" id="76022"/>
    <lineage>
        <taxon>Bacteria</taxon>
        <taxon>Bacillati</taxon>
        <taxon>Actinomycetota</taxon>
        <taxon>Actinomycetes</taxon>
        <taxon>Pseudonocardiales</taxon>
        <taxon>Pseudonocardiaceae</taxon>
        <taxon>Amycolatopsis</taxon>
    </lineage>
</organism>
<evidence type="ECO:0000313" key="2">
    <source>
        <dbReference type="EMBL" id="PFG48670.1"/>
    </source>
</evidence>
<sequence>MGRALVGGVATEFVPTHREQNETPILMNLGMVVPVSAEDLVAAMWDGTTYMSQDELADTLTDTAYLRQLVVENLFALGGNGVEAARIALAAVEPGSWDAQRADMIRPAVTELAAAHSAARRARSTLRVPHPRTTPEVTR</sequence>
<proteinExistence type="predicted"/>
<evidence type="ECO:0000313" key="3">
    <source>
        <dbReference type="Proteomes" id="UP000243542"/>
    </source>
</evidence>
<gene>
    <name evidence="2" type="ORF">ATK36_3772</name>
</gene>
<keyword evidence="3" id="KW-1185">Reference proteome</keyword>